<protein>
    <submittedName>
        <fullName evidence="1">Uncharacterized protein</fullName>
    </submittedName>
</protein>
<name>A0ABD2CJW6_VESMC</name>
<proteinExistence type="predicted"/>
<dbReference type="EMBL" id="JAYRBN010000043">
    <property type="protein sequence ID" value="KAL2745391.1"/>
    <property type="molecule type" value="Genomic_DNA"/>
</dbReference>
<gene>
    <name evidence="1" type="ORF">V1477_006246</name>
</gene>
<accession>A0ABD2CJW6</accession>
<comment type="caution">
    <text evidence="1">The sequence shown here is derived from an EMBL/GenBank/DDBJ whole genome shotgun (WGS) entry which is preliminary data.</text>
</comment>
<feature type="non-terminal residue" evidence="1">
    <location>
        <position position="1"/>
    </location>
</feature>
<keyword evidence="2" id="KW-1185">Reference proteome</keyword>
<dbReference type="AlphaFoldDB" id="A0ABD2CJW6"/>
<sequence length="71" mass="7995">VISSQNKQNFKEYLIRHKPKLRKKEIKTGARSGLSNIVEICAADQRKECCPIKEKQFAAVSSLVNRSPPPS</sequence>
<evidence type="ECO:0000313" key="1">
    <source>
        <dbReference type="EMBL" id="KAL2745391.1"/>
    </source>
</evidence>
<dbReference type="Proteomes" id="UP001607303">
    <property type="component" value="Unassembled WGS sequence"/>
</dbReference>
<evidence type="ECO:0000313" key="2">
    <source>
        <dbReference type="Proteomes" id="UP001607303"/>
    </source>
</evidence>
<reference evidence="1 2" key="1">
    <citation type="journal article" date="2024" name="Ann. Entomol. Soc. Am.">
        <title>Genomic analyses of the southern and eastern yellowjacket wasps (Hymenoptera: Vespidae) reveal evolutionary signatures of social life.</title>
        <authorList>
            <person name="Catto M.A."/>
            <person name="Caine P.B."/>
            <person name="Orr S.E."/>
            <person name="Hunt B.G."/>
            <person name="Goodisman M.A.D."/>
        </authorList>
    </citation>
    <scope>NUCLEOTIDE SEQUENCE [LARGE SCALE GENOMIC DNA]</scope>
    <source>
        <strain evidence="1">232</strain>
        <tissue evidence="1">Head and thorax</tissue>
    </source>
</reference>
<organism evidence="1 2">
    <name type="scientific">Vespula maculifrons</name>
    <name type="common">Eastern yellow jacket</name>
    <name type="synonym">Wasp</name>
    <dbReference type="NCBI Taxonomy" id="7453"/>
    <lineage>
        <taxon>Eukaryota</taxon>
        <taxon>Metazoa</taxon>
        <taxon>Ecdysozoa</taxon>
        <taxon>Arthropoda</taxon>
        <taxon>Hexapoda</taxon>
        <taxon>Insecta</taxon>
        <taxon>Pterygota</taxon>
        <taxon>Neoptera</taxon>
        <taxon>Endopterygota</taxon>
        <taxon>Hymenoptera</taxon>
        <taxon>Apocrita</taxon>
        <taxon>Aculeata</taxon>
        <taxon>Vespoidea</taxon>
        <taxon>Vespidae</taxon>
        <taxon>Vespinae</taxon>
        <taxon>Vespula</taxon>
    </lineage>
</organism>